<proteinExistence type="predicted"/>
<protein>
    <submittedName>
        <fullName evidence="2">Uncharacterized protein</fullName>
    </submittedName>
</protein>
<keyword evidence="3" id="KW-1185">Reference proteome</keyword>
<name>A0AAW1UCN1_9CUCU</name>
<gene>
    <name evidence="2" type="ORF">WA026_019357</name>
</gene>
<organism evidence="2 3">
    <name type="scientific">Henosepilachna vigintioctopunctata</name>
    <dbReference type="NCBI Taxonomy" id="420089"/>
    <lineage>
        <taxon>Eukaryota</taxon>
        <taxon>Metazoa</taxon>
        <taxon>Ecdysozoa</taxon>
        <taxon>Arthropoda</taxon>
        <taxon>Hexapoda</taxon>
        <taxon>Insecta</taxon>
        <taxon>Pterygota</taxon>
        <taxon>Neoptera</taxon>
        <taxon>Endopterygota</taxon>
        <taxon>Coleoptera</taxon>
        <taxon>Polyphaga</taxon>
        <taxon>Cucujiformia</taxon>
        <taxon>Coccinelloidea</taxon>
        <taxon>Coccinellidae</taxon>
        <taxon>Epilachninae</taxon>
        <taxon>Epilachnini</taxon>
        <taxon>Henosepilachna</taxon>
    </lineage>
</organism>
<dbReference type="AlphaFoldDB" id="A0AAW1UCN1"/>
<dbReference type="Proteomes" id="UP001431783">
    <property type="component" value="Unassembled WGS sequence"/>
</dbReference>
<accession>A0AAW1UCN1</accession>
<dbReference type="EMBL" id="JARQZJ010000043">
    <property type="protein sequence ID" value="KAK9877681.1"/>
    <property type="molecule type" value="Genomic_DNA"/>
</dbReference>
<comment type="caution">
    <text evidence="2">The sequence shown here is derived from an EMBL/GenBank/DDBJ whole genome shotgun (WGS) entry which is preliminary data.</text>
</comment>
<evidence type="ECO:0000313" key="3">
    <source>
        <dbReference type="Proteomes" id="UP001431783"/>
    </source>
</evidence>
<feature type="compositionally biased region" description="Polar residues" evidence="1">
    <location>
        <begin position="1"/>
        <end position="10"/>
    </location>
</feature>
<reference evidence="2 3" key="1">
    <citation type="submission" date="2023-03" db="EMBL/GenBank/DDBJ databases">
        <title>Genome insight into feeding habits of ladybird beetles.</title>
        <authorList>
            <person name="Li H.-S."/>
            <person name="Huang Y.-H."/>
            <person name="Pang H."/>
        </authorList>
    </citation>
    <scope>NUCLEOTIDE SEQUENCE [LARGE SCALE GENOMIC DNA]</scope>
    <source>
        <strain evidence="2">SYSU_2023b</strain>
        <tissue evidence="2">Whole body</tissue>
    </source>
</reference>
<evidence type="ECO:0000256" key="1">
    <source>
        <dbReference type="SAM" id="MobiDB-lite"/>
    </source>
</evidence>
<feature type="compositionally biased region" description="Polar residues" evidence="1">
    <location>
        <begin position="45"/>
        <end position="56"/>
    </location>
</feature>
<evidence type="ECO:0000313" key="2">
    <source>
        <dbReference type="EMBL" id="KAK9877681.1"/>
    </source>
</evidence>
<feature type="region of interest" description="Disordered" evidence="1">
    <location>
        <begin position="1"/>
        <end position="56"/>
    </location>
</feature>
<sequence>MVIQNTSGKTQLVEEDQPSLEPSKNMNRPAPINSKTNEGDKDESISWTNNNSVHNLDTNNKYVQRTIAYFLRKALRREESDVKDPSDEYDWQTQSEIGFKNLTECRTNDLEHRKIILLVFA</sequence>